<sequence length="300" mass="35060">MSKQAYRVINLQLVMMQSLSPTMRRFSFESSEMSAIQTFAPDQRVKLFFPQLKNPQETQWIVEKEDWYQAYRQMPEATRPPMRTYTIRNLYPEKNRVDIDFAMHGATGPASTWAESAMIGDRIQMAAPNVDWDGEKRGFEWHPPAIAEQILLMADETALPAVAGIIEELHLDNVQADVHVLIEMPKHEDRIELPEHQNIHVHWLARENQSQPGEKLYEYVQKLYPSQQQKKSAVELENINVDEEILWFTGEKLEQQKFYAWIAAESKAVLNIRRYLAQECGIQKEHLNCMGYWRWGKVLG</sequence>
<comment type="similarity">
    <text evidence="1">Belongs to the SIP oxidoreductase family.</text>
</comment>
<gene>
    <name evidence="3" type="primary">viuB</name>
    <name evidence="3" type="ORF">KPC_0930</name>
</gene>
<dbReference type="Gene3D" id="3.40.50.80">
    <property type="entry name" value="Nucleotide-binding domain of ferredoxin-NADP reductase (FNR) module"/>
    <property type="match status" value="1"/>
</dbReference>
<dbReference type="Pfam" id="PF04954">
    <property type="entry name" value="SIP"/>
    <property type="match status" value="1"/>
</dbReference>
<feature type="domain" description="FAD-binding FR-type" evidence="2">
    <location>
        <begin position="6"/>
        <end position="135"/>
    </location>
</feature>
<dbReference type="InterPro" id="IPR039374">
    <property type="entry name" value="SIP_fam"/>
</dbReference>
<dbReference type="InterPro" id="IPR007037">
    <property type="entry name" value="SIP_rossman_dom"/>
</dbReference>
<name>A0A2U3MWE3_9GAMM</name>
<dbReference type="PANTHER" id="PTHR30157">
    <property type="entry name" value="FERRIC REDUCTASE, NADPH-DEPENDENT"/>
    <property type="match status" value="1"/>
</dbReference>
<evidence type="ECO:0000313" key="3">
    <source>
        <dbReference type="EMBL" id="SPL69752.1"/>
    </source>
</evidence>
<dbReference type="InParanoid" id="A0A2U3MWE3"/>
<dbReference type="PANTHER" id="PTHR30157:SF0">
    <property type="entry name" value="NADPH-DEPENDENT FERRIC-CHELATE REDUCTASE"/>
    <property type="match status" value="1"/>
</dbReference>
<dbReference type="RefSeq" id="WP_121973268.1">
    <property type="nucleotide sequence ID" value="NZ_OOGT01000027.1"/>
</dbReference>
<dbReference type="Gene3D" id="2.40.30.10">
    <property type="entry name" value="Translation factors"/>
    <property type="match status" value="1"/>
</dbReference>
<dbReference type="InterPro" id="IPR013113">
    <property type="entry name" value="SIP_FAD-bd"/>
</dbReference>
<reference evidence="4" key="1">
    <citation type="submission" date="2018-03" db="EMBL/GenBank/DDBJ databases">
        <authorList>
            <person name="Blom J."/>
        </authorList>
    </citation>
    <scope>NUCLEOTIDE SEQUENCE [LARGE SCALE GENOMIC DNA]</scope>
    <source>
        <strain evidence="4">KPC-SM-21</strain>
    </source>
</reference>
<dbReference type="OrthoDB" id="9814826at2"/>
<dbReference type="FunCoup" id="A0A2U3MWE3">
    <property type="interactions" value="18"/>
</dbReference>
<protein>
    <submittedName>
        <fullName evidence="3">Vibriobactin utilization protein ViuB</fullName>
    </submittedName>
</protein>
<dbReference type="GO" id="GO:0016491">
    <property type="term" value="F:oxidoreductase activity"/>
    <property type="evidence" value="ECO:0007669"/>
    <property type="project" value="InterPro"/>
</dbReference>
<dbReference type="InterPro" id="IPR017927">
    <property type="entry name" value="FAD-bd_FR_type"/>
</dbReference>
<dbReference type="Proteomes" id="UP000245974">
    <property type="component" value="Unassembled WGS sequence"/>
</dbReference>
<evidence type="ECO:0000313" key="4">
    <source>
        <dbReference type="Proteomes" id="UP000245974"/>
    </source>
</evidence>
<dbReference type="Pfam" id="PF08021">
    <property type="entry name" value="FAD_binding_9"/>
    <property type="match status" value="1"/>
</dbReference>
<dbReference type="EMBL" id="OOGT01000027">
    <property type="protein sequence ID" value="SPL69752.1"/>
    <property type="molecule type" value="Genomic_DNA"/>
</dbReference>
<dbReference type="InterPro" id="IPR017938">
    <property type="entry name" value="Riboflavin_synthase-like_b-brl"/>
</dbReference>
<dbReference type="InterPro" id="IPR039261">
    <property type="entry name" value="FNR_nucleotide-bd"/>
</dbReference>
<dbReference type="CDD" id="cd06193">
    <property type="entry name" value="siderophore_interacting"/>
    <property type="match status" value="1"/>
</dbReference>
<accession>A0A2U3MWE3</accession>
<dbReference type="PROSITE" id="PS51384">
    <property type="entry name" value="FAD_FR"/>
    <property type="match status" value="1"/>
</dbReference>
<proteinExistence type="inferred from homology"/>
<evidence type="ECO:0000256" key="1">
    <source>
        <dbReference type="ARBA" id="ARBA00035644"/>
    </source>
</evidence>
<keyword evidence="4" id="KW-1185">Reference proteome</keyword>
<organism evidence="3 4">
    <name type="scientific">Acinetobacter stercoris</name>
    <dbReference type="NCBI Taxonomy" id="2126983"/>
    <lineage>
        <taxon>Bacteria</taxon>
        <taxon>Pseudomonadati</taxon>
        <taxon>Pseudomonadota</taxon>
        <taxon>Gammaproteobacteria</taxon>
        <taxon>Moraxellales</taxon>
        <taxon>Moraxellaceae</taxon>
        <taxon>Acinetobacter</taxon>
    </lineage>
</organism>
<evidence type="ECO:0000259" key="2">
    <source>
        <dbReference type="PROSITE" id="PS51384"/>
    </source>
</evidence>
<dbReference type="SUPFAM" id="SSF63380">
    <property type="entry name" value="Riboflavin synthase domain-like"/>
    <property type="match status" value="1"/>
</dbReference>
<dbReference type="AlphaFoldDB" id="A0A2U3MWE3"/>